<proteinExistence type="inferred from homology"/>
<dbReference type="Gene3D" id="3.40.190.10">
    <property type="entry name" value="Periplasmic binding protein-like II"/>
    <property type="match status" value="1"/>
</dbReference>
<keyword evidence="4" id="KW-1185">Reference proteome</keyword>
<evidence type="ECO:0000313" key="4">
    <source>
        <dbReference type="Proteomes" id="UP000659172"/>
    </source>
</evidence>
<evidence type="ECO:0000256" key="2">
    <source>
        <dbReference type="SAM" id="SignalP"/>
    </source>
</evidence>
<evidence type="ECO:0000256" key="1">
    <source>
        <dbReference type="ARBA" id="ARBA00006987"/>
    </source>
</evidence>
<dbReference type="CDD" id="cd07012">
    <property type="entry name" value="PBP2_Bug_TTT"/>
    <property type="match status" value="1"/>
</dbReference>
<organism evidence="3 4">
    <name type="scientific">Mycoplana rhizolycopersici</name>
    <dbReference type="NCBI Taxonomy" id="2746702"/>
    <lineage>
        <taxon>Bacteria</taxon>
        <taxon>Pseudomonadati</taxon>
        <taxon>Pseudomonadota</taxon>
        <taxon>Alphaproteobacteria</taxon>
        <taxon>Hyphomicrobiales</taxon>
        <taxon>Rhizobiaceae</taxon>
        <taxon>Mycoplana</taxon>
    </lineage>
</organism>
<sequence>MFKYIVSSAIVAMTAVSLNAKQALAQDYPDRPIQLIVPYSAGGAVDFVARTLARDLSIKLGQPVVVENRGGASGNIGSQAVARSRPDGYTILMSSVTSTTLTSLMQETAMGFDYQNDFVPVAVVGEIPTVLVVNKDFPAQTADELIVAAKGGAKISYASTGVGSVEHLAMELFQQLTNTELLHVPYDGAAPGIADVAGGHVAAMIATIPTALSQIEGGTVRSLLVASDKRLDKLPDTPTASEVGLEGMNVASMYAVLAPNEVDRKTLDKLNAALTEITSDEKYRTTMAERGIEPITTSLEEASARFGGEFDKWKRVVETNNVTGK</sequence>
<dbReference type="InterPro" id="IPR005064">
    <property type="entry name" value="BUG"/>
</dbReference>
<protein>
    <submittedName>
        <fullName evidence="3">Tripartite tricarboxylate transporter substrate binding protein</fullName>
    </submittedName>
</protein>
<dbReference type="EMBL" id="JABXYK010000015">
    <property type="protein sequence ID" value="NVP57634.1"/>
    <property type="molecule type" value="Genomic_DNA"/>
</dbReference>
<dbReference type="SUPFAM" id="SSF53850">
    <property type="entry name" value="Periplasmic binding protein-like II"/>
    <property type="match status" value="1"/>
</dbReference>
<keyword evidence="2" id="KW-0732">Signal</keyword>
<dbReference type="PANTHER" id="PTHR42928">
    <property type="entry name" value="TRICARBOXYLATE-BINDING PROTEIN"/>
    <property type="match status" value="1"/>
</dbReference>
<comment type="caution">
    <text evidence="3">The sequence shown here is derived from an EMBL/GenBank/DDBJ whole genome shotgun (WGS) entry which is preliminary data.</text>
</comment>
<name>A0ABX2QL59_9HYPH</name>
<evidence type="ECO:0000313" key="3">
    <source>
        <dbReference type="EMBL" id="NVP57634.1"/>
    </source>
</evidence>
<gene>
    <name evidence="3" type="ORF">HV823_20480</name>
</gene>
<dbReference type="Gene3D" id="3.40.190.150">
    <property type="entry name" value="Bordetella uptake gene, domain 1"/>
    <property type="match status" value="1"/>
</dbReference>
<comment type="similarity">
    <text evidence="1">Belongs to the UPF0065 (bug) family.</text>
</comment>
<feature type="signal peptide" evidence="2">
    <location>
        <begin position="1"/>
        <end position="25"/>
    </location>
</feature>
<dbReference type="PANTHER" id="PTHR42928:SF5">
    <property type="entry name" value="BLR1237 PROTEIN"/>
    <property type="match status" value="1"/>
</dbReference>
<feature type="chain" id="PRO_5045657957" evidence="2">
    <location>
        <begin position="26"/>
        <end position="325"/>
    </location>
</feature>
<accession>A0ABX2QL59</accession>
<dbReference type="RefSeq" id="WP_176951598.1">
    <property type="nucleotide sequence ID" value="NZ_JABXYK010000015.1"/>
</dbReference>
<dbReference type="PIRSF" id="PIRSF017082">
    <property type="entry name" value="YflP"/>
    <property type="match status" value="1"/>
</dbReference>
<dbReference type="Proteomes" id="UP000659172">
    <property type="component" value="Unassembled WGS sequence"/>
</dbReference>
<dbReference type="Pfam" id="PF03401">
    <property type="entry name" value="TctC"/>
    <property type="match status" value="1"/>
</dbReference>
<reference evidence="3 4" key="1">
    <citation type="submission" date="2020-06" db="EMBL/GenBank/DDBJ databases">
        <title>Rhizobium sp.nov. isolated from the tomato plant.</title>
        <authorList>
            <person name="Thin K.K."/>
            <person name="Zhang X."/>
            <person name="He S."/>
        </authorList>
    </citation>
    <scope>NUCLEOTIDE SEQUENCE [LARGE SCALE GENOMIC DNA]</scope>
    <source>
        <strain evidence="3 4">DBTS2</strain>
    </source>
</reference>
<dbReference type="InterPro" id="IPR042100">
    <property type="entry name" value="Bug_dom1"/>
</dbReference>